<organism evidence="1 2">
    <name type="scientific">Bacteroides acidifaciens</name>
    <dbReference type="NCBI Taxonomy" id="85831"/>
    <lineage>
        <taxon>Bacteria</taxon>
        <taxon>Pseudomonadati</taxon>
        <taxon>Bacteroidota</taxon>
        <taxon>Bacteroidia</taxon>
        <taxon>Bacteroidales</taxon>
        <taxon>Bacteroidaceae</taxon>
        <taxon>Bacteroides</taxon>
    </lineage>
</organism>
<dbReference type="AlphaFoldDB" id="A0A3L7Z371"/>
<proteinExistence type="predicted"/>
<reference evidence="1 2" key="1">
    <citation type="submission" date="2018-09" db="EMBL/GenBank/DDBJ databases">
        <title>Murine metabolic-syndrome-specific gut microbial biobank.</title>
        <authorList>
            <person name="Liu C."/>
        </authorList>
    </citation>
    <scope>NUCLEOTIDE SEQUENCE [LARGE SCALE GENOMIC DNA]</scope>
    <source>
        <strain evidence="1 2">0.1X-D8-26</strain>
    </source>
</reference>
<gene>
    <name evidence="1" type="ORF">D7Y07_06180</name>
</gene>
<protein>
    <submittedName>
        <fullName evidence="1">Uncharacterized protein</fullName>
    </submittedName>
</protein>
<evidence type="ECO:0000313" key="1">
    <source>
        <dbReference type="EMBL" id="RLT80817.1"/>
    </source>
</evidence>
<evidence type="ECO:0000313" key="2">
    <source>
        <dbReference type="Proteomes" id="UP000267159"/>
    </source>
</evidence>
<sequence length="351" mass="40894">MMETGNIIAVYNKNKQVALQEFDSLMKKTNSYMNEIAKSTNHYIGCDSRLLERETVIAMKENCKDTLFIPEDIQLISGQRFPDIVAAKHFGVEVKSTKENKWISTGSSIVESTRMEDVNHIYMLFGKLGGDPIEFKCKPYQNCLYDIAVTHSPRYLIDMEIPLEKTIFSKIGVEYDKFRLSEDPINTVRTYYLKKIKEEKRTATPWWIGSDTITSPTLRLWSRGALSQEEQEYYKAQILILFPKEICNSEYDHATLWLCVRHSIINTHFRDLFTAGGQKVINGQYCPAIIKRILKVAPIVKRILSKSDLLIDMRNNNPDLFYAKDKYTFWVQQISKQYPQIKQLKNWLLEV</sequence>
<accession>A0A3L7Z371</accession>
<dbReference type="RefSeq" id="WP_121765708.1">
    <property type="nucleotide sequence ID" value="NZ_CAMRUR010000037.1"/>
</dbReference>
<dbReference type="EMBL" id="RAZM01000013">
    <property type="protein sequence ID" value="RLT80817.1"/>
    <property type="molecule type" value="Genomic_DNA"/>
</dbReference>
<name>A0A3L7Z371_9BACE</name>
<comment type="caution">
    <text evidence="1">The sequence shown here is derived from an EMBL/GenBank/DDBJ whole genome shotgun (WGS) entry which is preliminary data.</text>
</comment>
<dbReference type="Proteomes" id="UP000267159">
    <property type="component" value="Unassembled WGS sequence"/>
</dbReference>